<reference evidence="4 5" key="1">
    <citation type="submission" date="2017-12" db="EMBL/GenBank/DDBJ databases">
        <title>Sequencing, de novo assembly and annotation of complete genome of a new Thraustochytrid species, strain FCC1311.</title>
        <authorList>
            <person name="Sedici K."/>
            <person name="Godart F."/>
            <person name="Aiese Cigliano R."/>
            <person name="Sanseverino W."/>
            <person name="Barakat M."/>
            <person name="Ortet P."/>
            <person name="Marechal E."/>
            <person name="Cagnac O."/>
            <person name="Amato A."/>
        </authorList>
    </citation>
    <scope>NUCLEOTIDE SEQUENCE [LARGE SCALE GENOMIC DNA]</scope>
</reference>
<protein>
    <submittedName>
        <fullName evidence="4">Heat shock 70 kDa protein</fullName>
    </submittedName>
</protein>
<dbReference type="InParanoid" id="A0A2R5GLN5"/>
<keyword evidence="4" id="KW-0346">Stress response</keyword>
<dbReference type="PRINTS" id="PR00301">
    <property type="entry name" value="HEATSHOCK70"/>
</dbReference>
<dbReference type="FunCoup" id="A0A2R5GLN5">
    <property type="interactions" value="99"/>
</dbReference>
<dbReference type="FunFam" id="3.90.640.10:FF:000004">
    <property type="entry name" value="Heat shock 70 kDa protein 4"/>
    <property type="match status" value="1"/>
</dbReference>
<dbReference type="Proteomes" id="UP000241890">
    <property type="component" value="Unassembled WGS sequence"/>
</dbReference>
<sequence>MAVVGVDFGTLNCTISQAKRGSIETVLNEASKRQTPALVSFQGKERFMGVAAVSLTKSNYKNTIVELKRFIGKNWSDPQVQADIKRCPNANAFSEQEGDRIGITVAYNDDKLVLSPEDVCGMMINSLKSTAEFANEGRNVADIVFSVPSFWQDRQRRAFLDAAKIGNVNVLGLINDGTATALSYGIWKSASNQFSVDEAEYVMFVDVGYAAMQVTIAAFYQGRLQIVASAADENLGGRDIDWILCEHFAEEFKKKHGGNVMENAKAVIKLRDACNKAKSTLTPEGVAFANVNVEFLLNETDFNTKLEIETFDELIQPLVDRVADPIERAMEMSGLSIDKIKSVEIVGGTTRVRAIKRRISEVMNLDKEALNFGLSTTLNADEATSRGCALRCAILSPAFRVKEFIISDTVTQPIKLEWDAAAAPAEEPEDDEAAAAAADDAEDASSAAGKNDITILPQGTETPKTRRVTFRRGQPFEVRALYADEKDENKTDLAVFKVSGMPATVSDGSVPRIRVDFRQDEFGLFKVSAAKFMEPLEDESKTEGEDAAKDGEAKDGEAKEGEADKPKKKKFKAVSLQVESLFSKALSSSDVDNAAAREQEFAQQDRLLRETAETRNKLEEYVYQFRDKISGALREFGTDDERSTLSAALDAAEAWIYDEGYDETKEAYSNKLKDLMGMGNKFVDRSDESEGRPAAIAKFQEKIGELLKVANSEDPKYDHIEEEERKKVRDACADAETWFKEVSEKQAGMNTYEDPVLRVADINAKIRDLELTCNPIVNKRKPAPKAKPAEEKKSEEKEAASAENMSTEGGEAEAEGDADADPEAKDQDNGMDVD</sequence>
<dbReference type="SUPFAM" id="SSF53067">
    <property type="entry name" value="Actin-like ATPase domain"/>
    <property type="match status" value="2"/>
</dbReference>
<accession>A0A2R5GLN5</accession>
<dbReference type="Pfam" id="PF00012">
    <property type="entry name" value="HSP70"/>
    <property type="match status" value="2"/>
</dbReference>
<dbReference type="CDD" id="cd11732">
    <property type="entry name" value="ASKHA_NBD_HSP70_HSP105-110-like"/>
    <property type="match status" value="1"/>
</dbReference>
<keyword evidence="1" id="KW-0547">Nucleotide-binding</keyword>
<feature type="compositionally biased region" description="Basic and acidic residues" evidence="3">
    <location>
        <begin position="538"/>
        <end position="565"/>
    </location>
</feature>
<dbReference type="Gene3D" id="3.30.420.40">
    <property type="match status" value="2"/>
</dbReference>
<evidence type="ECO:0000256" key="3">
    <source>
        <dbReference type="SAM" id="MobiDB-lite"/>
    </source>
</evidence>
<name>A0A2R5GLN5_9STRA</name>
<feature type="region of interest" description="Disordered" evidence="3">
    <location>
        <begin position="421"/>
        <end position="470"/>
    </location>
</feature>
<organism evidence="4 5">
    <name type="scientific">Hondaea fermentalgiana</name>
    <dbReference type="NCBI Taxonomy" id="2315210"/>
    <lineage>
        <taxon>Eukaryota</taxon>
        <taxon>Sar</taxon>
        <taxon>Stramenopiles</taxon>
        <taxon>Bigyra</taxon>
        <taxon>Labyrinthulomycetes</taxon>
        <taxon>Thraustochytrida</taxon>
        <taxon>Thraustochytriidae</taxon>
        <taxon>Hondaea</taxon>
    </lineage>
</organism>
<dbReference type="Gene3D" id="3.90.640.10">
    <property type="entry name" value="Actin, Chain A, domain 4"/>
    <property type="match status" value="1"/>
</dbReference>
<keyword evidence="5" id="KW-1185">Reference proteome</keyword>
<dbReference type="Gene3D" id="2.60.34.10">
    <property type="entry name" value="Substrate Binding Domain Of DNAk, Chain A, domain 1"/>
    <property type="match status" value="1"/>
</dbReference>
<feature type="compositionally biased region" description="Acidic residues" evidence="3">
    <location>
        <begin position="426"/>
        <end position="443"/>
    </location>
</feature>
<dbReference type="InterPro" id="IPR029047">
    <property type="entry name" value="HSP70_peptide-bd_sf"/>
</dbReference>
<keyword evidence="2" id="KW-0067">ATP-binding</keyword>
<gene>
    <name evidence="4" type="ORF">FCC1311_080122</name>
</gene>
<dbReference type="GO" id="GO:0005634">
    <property type="term" value="C:nucleus"/>
    <property type="evidence" value="ECO:0007669"/>
    <property type="project" value="TreeGrafter"/>
</dbReference>
<evidence type="ECO:0000256" key="1">
    <source>
        <dbReference type="ARBA" id="ARBA00022741"/>
    </source>
</evidence>
<proteinExistence type="predicted"/>
<dbReference type="GO" id="GO:0005829">
    <property type="term" value="C:cytosol"/>
    <property type="evidence" value="ECO:0007669"/>
    <property type="project" value="TreeGrafter"/>
</dbReference>
<dbReference type="InterPro" id="IPR013126">
    <property type="entry name" value="Hsp_70_fam"/>
</dbReference>
<dbReference type="PANTHER" id="PTHR45639:SF4">
    <property type="entry name" value="HSC70CB, ISOFORM G"/>
    <property type="match status" value="1"/>
</dbReference>
<dbReference type="OrthoDB" id="434160at2759"/>
<evidence type="ECO:0000313" key="5">
    <source>
        <dbReference type="Proteomes" id="UP000241890"/>
    </source>
</evidence>
<dbReference type="FunFam" id="1.20.1270.10:FF:000002">
    <property type="entry name" value="Heat shock 70 kDa protein 4"/>
    <property type="match status" value="1"/>
</dbReference>
<dbReference type="EMBL" id="BEYU01000107">
    <property type="protein sequence ID" value="GBG31787.1"/>
    <property type="molecule type" value="Genomic_DNA"/>
</dbReference>
<feature type="compositionally biased region" description="Acidic residues" evidence="3">
    <location>
        <begin position="810"/>
        <end position="821"/>
    </location>
</feature>
<dbReference type="GO" id="GO:0005524">
    <property type="term" value="F:ATP binding"/>
    <property type="evidence" value="ECO:0007669"/>
    <property type="project" value="UniProtKB-KW"/>
</dbReference>
<dbReference type="Gene3D" id="3.30.30.30">
    <property type="match status" value="1"/>
</dbReference>
<evidence type="ECO:0000256" key="2">
    <source>
        <dbReference type="ARBA" id="ARBA00022840"/>
    </source>
</evidence>
<feature type="compositionally biased region" description="Basic and acidic residues" evidence="3">
    <location>
        <begin position="787"/>
        <end position="800"/>
    </location>
</feature>
<feature type="region of interest" description="Disordered" evidence="3">
    <location>
        <begin position="536"/>
        <end position="571"/>
    </location>
</feature>
<dbReference type="SUPFAM" id="SSF100920">
    <property type="entry name" value="Heat shock protein 70kD (HSP70), peptide-binding domain"/>
    <property type="match status" value="1"/>
</dbReference>
<dbReference type="AlphaFoldDB" id="A0A2R5GLN5"/>
<dbReference type="InterPro" id="IPR029048">
    <property type="entry name" value="HSP70_C_sf"/>
</dbReference>
<dbReference type="FunFam" id="3.30.420.40:FF:000171">
    <property type="entry name" value="Heat shock 70 kDa protein 4"/>
    <property type="match status" value="2"/>
</dbReference>
<comment type="caution">
    <text evidence="4">The sequence shown here is derived from an EMBL/GenBank/DDBJ whole genome shotgun (WGS) entry which is preliminary data.</text>
</comment>
<dbReference type="Gene3D" id="1.20.1270.10">
    <property type="match status" value="2"/>
</dbReference>
<dbReference type="InterPro" id="IPR043129">
    <property type="entry name" value="ATPase_NBD"/>
</dbReference>
<evidence type="ECO:0000313" key="4">
    <source>
        <dbReference type="EMBL" id="GBG31787.1"/>
    </source>
</evidence>
<feature type="region of interest" description="Disordered" evidence="3">
    <location>
        <begin position="773"/>
        <end position="834"/>
    </location>
</feature>
<dbReference type="SUPFAM" id="SSF100934">
    <property type="entry name" value="Heat shock protein 70kD (HSP70), C-terminal subdomain"/>
    <property type="match status" value="2"/>
</dbReference>
<dbReference type="GO" id="GO:0140662">
    <property type="term" value="F:ATP-dependent protein folding chaperone"/>
    <property type="evidence" value="ECO:0007669"/>
    <property type="project" value="InterPro"/>
</dbReference>
<dbReference type="PANTHER" id="PTHR45639">
    <property type="entry name" value="HSC70CB, ISOFORM G-RELATED"/>
    <property type="match status" value="1"/>
</dbReference>